<evidence type="ECO:0000259" key="1">
    <source>
        <dbReference type="Pfam" id="PF00814"/>
    </source>
</evidence>
<name>A0A0R2NJ29_9LACO</name>
<evidence type="ECO:0000313" key="3">
    <source>
        <dbReference type="Proteomes" id="UP000051249"/>
    </source>
</evidence>
<dbReference type="Proteomes" id="UP000051249">
    <property type="component" value="Unassembled WGS sequence"/>
</dbReference>
<protein>
    <submittedName>
        <fullName evidence="2">Metal-dependent protease-like protein, putative molecular chaperone</fullName>
    </submittedName>
</protein>
<feature type="domain" description="Gcp-like" evidence="1">
    <location>
        <begin position="30"/>
        <end position="152"/>
    </location>
</feature>
<dbReference type="PANTHER" id="PTHR11735">
    <property type="entry name" value="TRNA N6-ADENOSINE THREONYLCARBAMOYLTRANSFERASE"/>
    <property type="match status" value="1"/>
</dbReference>
<keyword evidence="2" id="KW-0645">Protease</keyword>
<keyword evidence="3" id="KW-1185">Reference proteome</keyword>
<dbReference type="InterPro" id="IPR000905">
    <property type="entry name" value="Gcp-like_dom"/>
</dbReference>
<comment type="caution">
    <text evidence="2">The sequence shown here is derived from an EMBL/GenBank/DDBJ whole genome shotgun (WGS) entry which is preliminary data.</text>
</comment>
<dbReference type="CDD" id="cd24032">
    <property type="entry name" value="ASKHA_NBD_TsaB"/>
    <property type="match status" value="1"/>
</dbReference>
<accession>A0A0R2NJ29</accession>
<keyword evidence="2" id="KW-0378">Hydrolase</keyword>
<dbReference type="Pfam" id="PF00814">
    <property type="entry name" value="TsaD"/>
    <property type="match status" value="1"/>
</dbReference>
<dbReference type="GO" id="GO:0008233">
    <property type="term" value="F:peptidase activity"/>
    <property type="evidence" value="ECO:0007669"/>
    <property type="project" value="UniProtKB-KW"/>
</dbReference>
<evidence type="ECO:0000313" key="2">
    <source>
        <dbReference type="EMBL" id="KRO25765.1"/>
    </source>
</evidence>
<dbReference type="Gene3D" id="3.30.420.40">
    <property type="match status" value="2"/>
</dbReference>
<dbReference type="InterPro" id="IPR022496">
    <property type="entry name" value="T6A_TsaB"/>
</dbReference>
<reference evidence="2 3" key="1">
    <citation type="journal article" date="2015" name="Genome Announc.">
        <title>Expanding the biotechnology potential of lactobacilli through comparative genomics of 213 strains and associated genera.</title>
        <authorList>
            <person name="Sun Z."/>
            <person name="Harris H.M."/>
            <person name="McCann A."/>
            <person name="Guo C."/>
            <person name="Argimon S."/>
            <person name="Zhang W."/>
            <person name="Yang X."/>
            <person name="Jeffery I.B."/>
            <person name="Cooney J.C."/>
            <person name="Kagawa T.F."/>
            <person name="Liu W."/>
            <person name="Song Y."/>
            <person name="Salvetti E."/>
            <person name="Wrobel A."/>
            <person name="Rasinkangas P."/>
            <person name="Parkhill J."/>
            <person name="Rea M.C."/>
            <person name="O'Sullivan O."/>
            <person name="Ritari J."/>
            <person name="Douillard F.P."/>
            <person name="Paul Ross R."/>
            <person name="Yang R."/>
            <person name="Briner A.E."/>
            <person name="Felis G.E."/>
            <person name="de Vos W.M."/>
            <person name="Barrangou R."/>
            <person name="Klaenhammer T.R."/>
            <person name="Caufield P.W."/>
            <person name="Cui Y."/>
            <person name="Zhang H."/>
            <person name="O'Toole P.W."/>
        </authorList>
    </citation>
    <scope>NUCLEOTIDE SEQUENCE [LARGE SCALE GENOMIC DNA]</scope>
    <source>
        <strain evidence="2 3">DSM 23026</strain>
    </source>
</reference>
<dbReference type="AlphaFoldDB" id="A0A0R2NJ29"/>
<dbReference type="InterPro" id="IPR043129">
    <property type="entry name" value="ATPase_NBD"/>
</dbReference>
<dbReference type="OrthoDB" id="9784166at2"/>
<dbReference type="GO" id="GO:0005829">
    <property type="term" value="C:cytosol"/>
    <property type="evidence" value="ECO:0007669"/>
    <property type="project" value="TreeGrafter"/>
</dbReference>
<proteinExistence type="predicted"/>
<organism evidence="2 3">
    <name type="scientific">Pediococcus argentinicus</name>
    <dbReference type="NCBI Taxonomy" id="480391"/>
    <lineage>
        <taxon>Bacteria</taxon>
        <taxon>Bacillati</taxon>
        <taxon>Bacillota</taxon>
        <taxon>Bacilli</taxon>
        <taxon>Lactobacillales</taxon>
        <taxon>Lactobacillaceae</taxon>
        <taxon>Pediococcus</taxon>
    </lineage>
</organism>
<dbReference type="SUPFAM" id="SSF53067">
    <property type="entry name" value="Actin-like ATPase domain"/>
    <property type="match status" value="2"/>
</dbReference>
<gene>
    <name evidence="2" type="ORF">IV88_GL001528</name>
</gene>
<dbReference type="GO" id="GO:0002949">
    <property type="term" value="P:tRNA threonylcarbamoyladenosine modification"/>
    <property type="evidence" value="ECO:0007669"/>
    <property type="project" value="InterPro"/>
</dbReference>
<dbReference type="NCBIfam" id="TIGR03725">
    <property type="entry name" value="T6A_YeaZ"/>
    <property type="match status" value="1"/>
</dbReference>
<dbReference type="PATRIC" id="fig|480391.4.peg.1553"/>
<sequence>MKILAFDTSNVALSVAVLDNEHLLATQTTNIKRNHSSQLMPIIDQTIKTSGLDINDIDRIVVAEGPGSYTGLRIAVTTAKTLAYAVNAELIGVSSLALLAQNDTQDGIVAPFFNARQGNVFAGIYEKKGSKLTTLVEDQHISFEDLLNHINQIGKPVNFITTDFEDFRESIENTLVVPSSHLDGWNALPNAYFLGLMGLKKNELENVYTAVPQYLRVTEAERNWKDQHPNDVRSGSYVRQID</sequence>
<dbReference type="EMBL" id="JQCQ01000006">
    <property type="protein sequence ID" value="KRO25765.1"/>
    <property type="molecule type" value="Genomic_DNA"/>
</dbReference>
<dbReference type="PANTHER" id="PTHR11735:SF11">
    <property type="entry name" value="TRNA THREONYLCARBAMOYLADENOSINE BIOSYNTHESIS PROTEIN TSAB"/>
    <property type="match status" value="1"/>
</dbReference>
<dbReference type="RefSeq" id="WP_057798373.1">
    <property type="nucleotide sequence ID" value="NZ_BJZZ01000006.1"/>
</dbReference>
<dbReference type="GO" id="GO:0006508">
    <property type="term" value="P:proteolysis"/>
    <property type="evidence" value="ECO:0007669"/>
    <property type="project" value="UniProtKB-KW"/>
</dbReference>